<feature type="signal peptide" evidence="2">
    <location>
        <begin position="1"/>
        <end position="28"/>
    </location>
</feature>
<feature type="compositionally biased region" description="Polar residues" evidence="1">
    <location>
        <begin position="92"/>
        <end position="115"/>
    </location>
</feature>
<keyword evidence="2" id="KW-0732">Signal</keyword>
<organism evidence="3 4">
    <name type="scientific">Sulfoacidibacillus thermotolerans</name>
    <name type="common">Acidibacillus sulfuroxidans</name>
    <dbReference type="NCBI Taxonomy" id="1765684"/>
    <lineage>
        <taxon>Bacteria</taxon>
        <taxon>Bacillati</taxon>
        <taxon>Bacillota</taxon>
        <taxon>Bacilli</taxon>
        <taxon>Bacillales</taxon>
        <taxon>Alicyclobacillaceae</taxon>
        <taxon>Sulfoacidibacillus</taxon>
    </lineage>
</organism>
<dbReference type="Proteomes" id="UP000245380">
    <property type="component" value="Unassembled WGS sequence"/>
</dbReference>
<evidence type="ECO:0000256" key="1">
    <source>
        <dbReference type="SAM" id="MobiDB-lite"/>
    </source>
</evidence>
<sequence>MKKYLFGTTAALVLTGGIAMLGSSAVFAATKPTVSSAPSMHDVGPNVQYQFGSELKYGRGDHESTASELPETENNQLTKERSATTGDLGPNLQVQSGSQNTSGTDNNTLDSGQQE</sequence>
<accession>A0A2U3D9R7</accession>
<reference evidence="3 4" key="1">
    <citation type="submission" date="2016-11" db="EMBL/GenBank/DDBJ databases">
        <title>Comparative genomics of Acidibacillus ferroxidans species.</title>
        <authorList>
            <person name="Oliveira G."/>
            <person name="Nunes G."/>
            <person name="Oliveira R."/>
            <person name="Araujo F."/>
            <person name="Salim A."/>
            <person name="Scholte L."/>
            <person name="Morais D."/>
            <person name="Nancucheo I."/>
            <person name="Johnson D.B."/>
            <person name="Grail B."/>
            <person name="Bittencourt J."/>
            <person name="Valadares R."/>
        </authorList>
    </citation>
    <scope>NUCLEOTIDE SEQUENCE [LARGE SCALE GENOMIC DNA]</scope>
    <source>
        <strain evidence="3 4">Y002</strain>
    </source>
</reference>
<proteinExistence type="predicted"/>
<name>A0A2U3D9R7_SULT2</name>
<evidence type="ECO:0000256" key="2">
    <source>
        <dbReference type="SAM" id="SignalP"/>
    </source>
</evidence>
<keyword evidence="4" id="KW-1185">Reference proteome</keyword>
<dbReference type="RefSeq" id="WP_109430074.1">
    <property type="nucleotide sequence ID" value="NZ_MPDK01000006.1"/>
</dbReference>
<protein>
    <submittedName>
        <fullName evidence="3">Uncharacterized protein</fullName>
    </submittedName>
</protein>
<feature type="region of interest" description="Disordered" evidence="1">
    <location>
        <begin position="53"/>
        <end position="115"/>
    </location>
</feature>
<gene>
    <name evidence="3" type="ORF">BM613_04975</name>
</gene>
<feature type="compositionally biased region" description="Basic and acidic residues" evidence="1">
    <location>
        <begin position="56"/>
        <end position="65"/>
    </location>
</feature>
<dbReference type="AlphaFoldDB" id="A0A2U3D9R7"/>
<evidence type="ECO:0000313" key="3">
    <source>
        <dbReference type="EMBL" id="PWI58030.1"/>
    </source>
</evidence>
<comment type="caution">
    <text evidence="3">The sequence shown here is derived from an EMBL/GenBank/DDBJ whole genome shotgun (WGS) entry which is preliminary data.</text>
</comment>
<dbReference type="EMBL" id="MPDK01000006">
    <property type="protein sequence ID" value="PWI58030.1"/>
    <property type="molecule type" value="Genomic_DNA"/>
</dbReference>
<feature type="chain" id="PRO_5015426897" evidence="2">
    <location>
        <begin position="29"/>
        <end position="115"/>
    </location>
</feature>
<evidence type="ECO:0000313" key="4">
    <source>
        <dbReference type="Proteomes" id="UP000245380"/>
    </source>
</evidence>